<dbReference type="CDD" id="cd00112">
    <property type="entry name" value="LDLa"/>
    <property type="match status" value="4"/>
</dbReference>
<evidence type="ECO:0000256" key="7">
    <source>
        <dbReference type="ARBA" id="ARBA00023170"/>
    </source>
</evidence>
<dbReference type="PROSITE" id="PS01209">
    <property type="entry name" value="LDLRA_1"/>
    <property type="match status" value="1"/>
</dbReference>
<feature type="non-terminal residue" evidence="10">
    <location>
        <position position="165"/>
    </location>
</feature>
<feature type="disulfide bond" evidence="9">
    <location>
        <begin position="150"/>
        <end position="165"/>
    </location>
</feature>
<proteinExistence type="predicted"/>
<dbReference type="STRING" id="1661398.A0A482VSA5"/>
<keyword evidence="8" id="KW-0325">Glycoprotein</keyword>
<dbReference type="Pfam" id="PF00057">
    <property type="entry name" value="Ldl_recept_a"/>
    <property type="match status" value="4"/>
</dbReference>
<feature type="non-terminal residue" evidence="10">
    <location>
        <position position="1"/>
    </location>
</feature>
<dbReference type="InterPro" id="IPR002172">
    <property type="entry name" value="LDrepeatLR_classA_rpt"/>
</dbReference>
<feature type="disulfide bond" evidence="9">
    <location>
        <begin position="138"/>
        <end position="156"/>
    </location>
</feature>
<name>A0A482VSA5_ASBVE</name>
<dbReference type="Proteomes" id="UP000292052">
    <property type="component" value="Unassembled WGS sequence"/>
</dbReference>
<keyword evidence="4" id="KW-1133">Transmembrane helix</keyword>
<feature type="disulfide bond" evidence="9">
    <location>
        <begin position="66"/>
        <end position="84"/>
    </location>
</feature>
<protein>
    <submittedName>
        <fullName evidence="10">Ldl recept a domain containing protein</fullName>
    </submittedName>
</protein>
<feature type="disulfide bond" evidence="9">
    <location>
        <begin position="78"/>
        <end position="93"/>
    </location>
</feature>
<comment type="caution">
    <text evidence="9">Lacks conserved residue(s) required for the propagation of feature annotation.</text>
</comment>
<feature type="disulfide bond" evidence="9">
    <location>
        <begin position="10"/>
        <end position="28"/>
    </location>
</feature>
<dbReference type="InterPro" id="IPR036055">
    <property type="entry name" value="LDL_receptor-like_sf"/>
</dbReference>
<dbReference type="InterPro" id="IPR051221">
    <property type="entry name" value="LDLR-related"/>
</dbReference>
<keyword evidence="11" id="KW-1185">Reference proteome</keyword>
<evidence type="ECO:0000313" key="10">
    <source>
        <dbReference type="EMBL" id="RZC35821.1"/>
    </source>
</evidence>
<keyword evidence="7" id="KW-0675">Receptor</keyword>
<feature type="disulfide bond" evidence="9">
    <location>
        <begin position="59"/>
        <end position="71"/>
    </location>
</feature>
<dbReference type="Gene3D" id="4.10.400.10">
    <property type="entry name" value="Low-density Lipoprotein Receptor"/>
    <property type="match status" value="4"/>
</dbReference>
<feature type="disulfide bond" evidence="9">
    <location>
        <begin position="95"/>
        <end position="107"/>
    </location>
</feature>
<dbReference type="PRINTS" id="PR00261">
    <property type="entry name" value="LDLRECEPTOR"/>
</dbReference>
<dbReference type="PROSITE" id="PS50068">
    <property type="entry name" value="LDLRA_2"/>
    <property type="match status" value="4"/>
</dbReference>
<dbReference type="EMBL" id="QDEB01067582">
    <property type="protein sequence ID" value="RZC35821.1"/>
    <property type="molecule type" value="Genomic_DNA"/>
</dbReference>
<sequence>PQCAPGQFSCGDGQCLHPQQRCDGRTDCRNGMDEYNCTAPGPGTCELGQTQGCNAPRVCTSEEFKCNDGTCVSISKRCDGKSDCPQSEDEEFCECNEDQVQCEDGRCITGNRCDGIFDCVDGSDEHGCDFCTPDQFPCIEGGCIEEHLRCDGTVHCSDGSDEQNC</sequence>
<evidence type="ECO:0000256" key="1">
    <source>
        <dbReference type="ARBA" id="ARBA00004167"/>
    </source>
</evidence>
<keyword evidence="6 9" id="KW-1015">Disulfide bond</keyword>
<dbReference type="AlphaFoldDB" id="A0A482VSA5"/>
<evidence type="ECO:0000256" key="8">
    <source>
        <dbReference type="ARBA" id="ARBA00023180"/>
    </source>
</evidence>
<dbReference type="SMART" id="SM00192">
    <property type="entry name" value="LDLa"/>
    <property type="match status" value="4"/>
</dbReference>
<keyword evidence="3" id="KW-0677">Repeat</keyword>
<feature type="disulfide bond" evidence="9">
    <location>
        <begin position="131"/>
        <end position="143"/>
    </location>
</feature>
<organism evidence="10 11">
    <name type="scientific">Asbolus verrucosus</name>
    <name type="common">Desert ironclad beetle</name>
    <dbReference type="NCBI Taxonomy" id="1661398"/>
    <lineage>
        <taxon>Eukaryota</taxon>
        <taxon>Metazoa</taxon>
        <taxon>Ecdysozoa</taxon>
        <taxon>Arthropoda</taxon>
        <taxon>Hexapoda</taxon>
        <taxon>Insecta</taxon>
        <taxon>Pterygota</taxon>
        <taxon>Neoptera</taxon>
        <taxon>Endopterygota</taxon>
        <taxon>Coleoptera</taxon>
        <taxon>Polyphaga</taxon>
        <taxon>Cucujiformia</taxon>
        <taxon>Tenebrionidae</taxon>
        <taxon>Pimeliinae</taxon>
        <taxon>Asbolus</taxon>
    </lineage>
</organism>
<dbReference type="OrthoDB" id="10024646at2759"/>
<accession>A0A482VSA5</accession>
<evidence type="ECO:0000256" key="9">
    <source>
        <dbReference type="PROSITE-ProRule" id="PRU00124"/>
    </source>
</evidence>
<dbReference type="GO" id="GO:0043235">
    <property type="term" value="C:receptor complex"/>
    <property type="evidence" value="ECO:0007669"/>
    <property type="project" value="TreeGrafter"/>
</dbReference>
<comment type="caution">
    <text evidence="10">The sequence shown here is derived from an EMBL/GenBank/DDBJ whole genome shotgun (WGS) entry which is preliminary data.</text>
</comment>
<reference evidence="10 11" key="1">
    <citation type="submission" date="2017-03" db="EMBL/GenBank/DDBJ databases">
        <title>Genome of the blue death feigning beetle - Asbolus verrucosus.</title>
        <authorList>
            <person name="Rider S.D."/>
        </authorList>
    </citation>
    <scope>NUCLEOTIDE SEQUENCE [LARGE SCALE GENOMIC DNA]</scope>
    <source>
        <strain evidence="10">Butters</strain>
        <tissue evidence="10">Head and leg muscle</tissue>
    </source>
</reference>
<evidence type="ECO:0000256" key="2">
    <source>
        <dbReference type="ARBA" id="ARBA00022692"/>
    </source>
</evidence>
<evidence type="ECO:0000313" key="11">
    <source>
        <dbReference type="Proteomes" id="UP000292052"/>
    </source>
</evidence>
<dbReference type="InterPro" id="IPR023415">
    <property type="entry name" value="LDLR_class-A_CS"/>
</dbReference>
<dbReference type="GO" id="GO:0005886">
    <property type="term" value="C:plasma membrane"/>
    <property type="evidence" value="ECO:0007669"/>
    <property type="project" value="TreeGrafter"/>
</dbReference>
<keyword evidence="2" id="KW-0812">Transmembrane</keyword>
<evidence type="ECO:0000256" key="6">
    <source>
        <dbReference type="ARBA" id="ARBA00023157"/>
    </source>
</evidence>
<feature type="disulfide bond" evidence="9">
    <location>
        <begin position="22"/>
        <end position="37"/>
    </location>
</feature>
<comment type="subcellular location">
    <subcellularLocation>
        <location evidence="1">Membrane</location>
        <topology evidence="1">Single-pass membrane protein</topology>
    </subcellularLocation>
</comment>
<dbReference type="SUPFAM" id="SSF57424">
    <property type="entry name" value="LDL receptor-like module"/>
    <property type="match status" value="4"/>
</dbReference>
<evidence type="ECO:0000256" key="4">
    <source>
        <dbReference type="ARBA" id="ARBA00022989"/>
    </source>
</evidence>
<dbReference type="PANTHER" id="PTHR22722">
    <property type="entry name" value="LOW-DENSITY LIPOPROTEIN RECEPTOR-RELATED PROTEIN 2-RELATED"/>
    <property type="match status" value="1"/>
</dbReference>
<keyword evidence="5" id="KW-0472">Membrane</keyword>
<feature type="disulfide bond" evidence="9">
    <location>
        <begin position="3"/>
        <end position="15"/>
    </location>
</feature>
<evidence type="ECO:0000256" key="3">
    <source>
        <dbReference type="ARBA" id="ARBA00022737"/>
    </source>
</evidence>
<gene>
    <name evidence="10" type="ORF">BDFB_008999</name>
</gene>
<evidence type="ECO:0000256" key="5">
    <source>
        <dbReference type="ARBA" id="ARBA00023136"/>
    </source>
</evidence>
<feature type="disulfide bond" evidence="9">
    <location>
        <begin position="113"/>
        <end position="128"/>
    </location>
</feature>